<dbReference type="InterPro" id="IPR036873">
    <property type="entry name" value="Rhodanese-like_dom_sf"/>
</dbReference>
<proteinExistence type="predicted"/>
<dbReference type="Proteomes" id="UP000305709">
    <property type="component" value="Unassembled WGS sequence"/>
</dbReference>
<protein>
    <recommendedName>
        <fullName evidence="1">Rhodanese domain-containing protein</fullName>
    </recommendedName>
</protein>
<gene>
    <name evidence="2" type="ORF">FHG71_11480</name>
</gene>
<dbReference type="AlphaFoldDB" id="A0A5C4NBR1"/>
<dbReference type="InterPro" id="IPR001763">
    <property type="entry name" value="Rhodanese-like_dom"/>
</dbReference>
<evidence type="ECO:0000259" key="1">
    <source>
        <dbReference type="PROSITE" id="PS50206"/>
    </source>
</evidence>
<dbReference type="OrthoDB" id="9807812at2"/>
<sequence>MYLAPVDGPEAMRLLANGALVVDIRDEEERSRLHIPGSIHASVNRPLLPIQDEVPAVVFHCSCGRRAEDNAYRLKDLTTAPAYMLRGGLDAWVENGLPVVSRGGLSYALRQHGHAVVMGLVALGGALVTQALSPAVQKLSMVVGLR</sequence>
<name>A0A5C4NBR1_9RHOB</name>
<dbReference type="SMART" id="SM00450">
    <property type="entry name" value="RHOD"/>
    <property type="match status" value="1"/>
</dbReference>
<evidence type="ECO:0000313" key="2">
    <source>
        <dbReference type="EMBL" id="TNC71370.1"/>
    </source>
</evidence>
<dbReference type="Pfam" id="PF00581">
    <property type="entry name" value="Rhodanese"/>
    <property type="match status" value="1"/>
</dbReference>
<accession>A0A5C4NBR1</accession>
<dbReference type="Gene3D" id="3.40.250.10">
    <property type="entry name" value="Rhodanese-like domain"/>
    <property type="match status" value="1"/>
</dbReference>
<feature type="domain" description="Rhodanese" evidence="1">
    <location>
        <begin position="15"/>
        <end position="101"/>
    </location>
</feature>
<keyword evidence="3" id="KW-1185">Reference proteome</keyword>
<dbReference type="PROSITE" id="PS50206">
    <property type="entry name" value="RHODANESE_3"/>
    <property type="match status" value="1"/>
</dbReference>
<reference evidence="2 3" key="1">
    <citation type="submission" date="2019-06" db="EMBL/GenBank/DDBJ databases">
        <authorList>
            <person name="Jiang L."/>
        </authorList>
    </citation>
    <scope>NUCLEOTIDE SEQUENCE [LARGE SCALE GENOMIC DNA]</scope>
    <source>
        <strain evidence="2 3">YIM 48858</strain>
    </source>
</reference>
<organism evidence="2 3">
    <name type="scientific">Rubellimicrobium roseum</name>
    <dbReference type="NCBI Taxonomy" id="687525"/>
    <lineage>
        <taxon>Bacteria</taxon>
        <taxon>Pseudomonadati</taxon>
        <taxon>Pseudomonadota</taxon>
        <taxon>Alphaproteobacteria</taxon>
        <taxon>Rhodobacterales</taxon>
        <taxon>Roseobacteraceae</taxon>
        <taxon>Rubellimicrobium</taxon>
    </lineage>
</organism>
<dbReference type="RefSeq" id="WP_139081824.1">
    <property type="nucleotide sequence ID" value="NZ_VDFV01000014.1"/>
</dbReference>
<comment type="caution">
    <text evidence="2">The sequence shown here is derived from an EMBL/GenBank/DDBJ whole genome shotgun (WGS) entry which is preliminary data.</text>
</comment>
<dbReference type="EMBL" id="VDFV01000014">
    <property type="protein sequence ID" value="TNC71370.1"/>
    <property type="molecule type" value="Genomic_DNA"/>
</dbReference>
<dbReference type="SUPFAM" id="SSF52821">
    <property type="entry name" value="Rhodanese/Cell cycle control phosphatase"/>
    <property type="match status" value="1"/>
</dbReference>
<evidence type="ECO:0000313" key="3">
    <source>
        <dbReference type="Proteomes" id="UP000305709"/>
    </source>
</evidence>